<comment type="catalytic activity">
    <reaction evidence="1 4">
        <text>a phosphate monoester + H2O = an alcohol + phosphate</text>
        <dbReference type="Rhea" id="RHEA:15017"/>
        <dbReference type="ChEBI" id="CHEBI:15377"/>
        <dbReference type="ChEBI" id="CHEBI:30879"/>
        <dbReference type="ChEBI" id="CHEBI:43474"/>
        <dbReference type="ChEBI" id="CHEBI:67140"/>
        <dbReference type="EC" id="3.1.3.2"/>
    </reaction>
</comment>
<gene>
    <name evidence="8" type="ORF">R1flu_006391</name>
</gene>
<evidence type="ECO:0000313" key="8">
    <source>
        <dbReference type="EMBL" id="KAL2634912.1"/>
    </source>
</evidence>
<evidence type="ECO:0000256" key="2">
    <source>
        <dbReference type="ARBA" id="ARBA00022729"/>
    </source>
</evidence>
<feature type="binding site" evidence="5">
    <location>
        <position position="122"/>
    </location>
    <ligand>
        <name>Fe cation</name>
        <dbReference type="ChEBI" id="CHEBI:24875"/>
        <label>1</label>
    </ligand>
</feature>
<accession>A0ABD1YZY3</accession>
<dbReference type="InterPro" id="IPR051558">
    <property type="entry name" value="Metallophosphoesterase_PAP"/>
</dbReference>
<dbReference type="InterPro" id="IPR029052">
    <property type="entry name" value="Metallo-depent_PP-like"/>
</dbReference>
<evidence type="ECO:0000256" key="6">
    <source>
        <dbReference type="SAM" id="Phobius"/>
    </source>
</evidence>
<dbReference type="CDD" id="cd07378">
    <property type="entry name" value="MPP_ACP5"/>
    <property type="match status" value="1"/>
</dbReference>
<dbReference type="Pfam" id="PF00149">
    <property type="entry name" value="Metallophos"/>
    <property type="match status" value="1"/>
</dbReference>
<name>A0ABD1YZY3_9MARC</name>
<dbReference type="AlphaFoldDB" id="A0ABD1YZY3"/>
<comment type="cofactor">
    <cofactor evidence="5">
        <name>Fe cation</name>
        <dbReference type="ChEBI" id="CHEBI:24875"/>
    </cofactor>
    <text evidence="5">Binds 2 iron ions per subunit.</text>
</comment>
<feature type="binding site" evidence="5">
    <location>
        <position position="119"/>
    </location>
    <ligand>
        <name>Fe cation</name>
        <dbReference type="ChEBI" id="CHEBI:24875"/>
        <label>2</label>
    </ligand>
</feature>
<protein>
    <recommendedName>
        <fullName evidence="4">Purple acid phosphatase</fullName>
        <ecNumber evidence="4">3.1.3.2</ecNumber>
    </recommendedName>
</protein>
<feature type="binding site" evidence="5">
    <location>
        <position position="255"/>
    </location>
    <ligand>
        <name>Fe cation</name>
        <dbReference type="ChEBI" id="CHEBI:24875"/>
        <label>2</label>
    </ligand>
</feature>
<dbReference type="PIRSF" id="PIRSF000898">
    <property type="entry name" value="Acid_Ptase_5"/>
    <property type="match status" value="1"/>
</dbReference>
<dbReference type="SUPFAM" id="SSF56300">
    <property type="entry name" value="Metallo-dependent phosphatases"/>
    <property type="match status" value="1"/>
</dbReference>
<feature type="binding site" evidence="5">
    <location>
        <position position="86"/>
    </location>
    <ligand>
        <name>Fe cation</name>
        <dbReference type="ChEBI" id="CHEBI:24875"/>
        <label>1</label>
    </ligand>
</feature>
<evidence type="ECO:0000256" key="5">
    <source>
        <dbReference type="PIRSR" id="PIRSR000898-1"/>
    </source>
</evidence>
<keyword evidence="3 4" id="KW-0378">Hydrolase</keyword>
<feature type="binding site" evidence="5">
    <location>
        <position position="119"/>
    </location>
    <ligand>
        <name>Fe cation</name>
        <dbReference type="ChEBI" id="CHEBI:24875"/>
        <label>1</label>
    </ligand>
</feature>
<evidence type="ECO:0000256" key="3">
    <source>
        <dbReference type="ARBA" id="ARBA00022801"/>
    </source>
</evidence>
<comment type="caution">
    <text evidence="8">The sequence shown here is derived from an EMBL/GenBank/DDBJ whole genome shotgun (WGS) entry which is preliminary data.</text>
</comment>
<proteinExistence type="predicted"/>
<keyword evidence="4 5" id="KW-0408">Iron</keyword>
<keyword evidence="2" id="KW-0732">Signal</keyword>
<keyword evidence="6" id="KW-1133">Transmembrane helix</keyword>
<keyword evidence="6" id="KW-0812">Transmembrane</keyword>
<evidence type="ECO:0000256" key="1">
    <source>
        <dbReference type="ARBA" id="ARBA00000032"/>
    </source>
</evidence>
<evidence type="ECO:0000313" key="9">
    <source>
        <dbReference type="Proteomes" id="UP001605036"/>
    </source>
</evidence>
<feature type="transmembrane region" description="Helical" evidence="6">
    <location>
        <begin position="33"/>
        <end position="54"/>
    </location>
</feature>
<sequence>MAPSKALQDAETGLLTNEVKPQQHDHHATKHSWHTAAIALASFVLLLCVIFAFLHAESLDPTHNDDHPLDALRLDKGPLNVLVVGDWGRKGKYNQSLVARQMGRVGKELDIDFIVSTGDNFYDSGLTGVEDKLFKLSFTDVYTEESLQKRWYAVLGNHDYRGDEQAEVNKRLNQRDSRWWCDYFYTIPVSVGPSSTMEFFMIDTNPMIESYWTPGNIKNKWTRPTPREEVIASTLANLNSALENSAATWKIVVGHHTMYSYGPHRNTPELIEKVLPILEDHKVDLYINGHDHCLEHVKRDDSDIHFVTSGGGSKAWKNSFHPEVQSRPDVKLYYDGQGFISLSACPSTVHINFIDVTGKVLHKLHLEK</sequence>
<evidence type="ECO:0000259" key="7">
    <source>
        <dbReference type="Pfam" id="PF00149"/>
    </source>
</evidence>
<dbReference type="GO" id="GO:0003993">
    <property type="term" value="F:acid phosphatase activity"/>
    <property type="evidence" value="ECO:0007669"/>
    <property type="project" value="UniProtKB-UniRule"/>
</dbReference>
<reference evidence="8 9" key="1">
    <citation type="submission" date="2024-09" db="EMBL/GenBank/DDBJ databases">
        <title>Chromosome-scale assembly of Riccia fluitans.</title>
        <authorList>
            <person name="Paukszto L."/>
            <person name="Sawicki J."/>
            <person name="Karawczyk K."/>
            <person name="Piernik-Szablinska J."/>
            <person name="Szczecinska M."/>
            <person name="Mazdziarz M."/>
        </authorList>
    </citation>
    <scope>NUCLEOTIDE SEQUENCE [LARGE SCALE GENOMIC DNA]</scope>
    <source>
        <strain evidence="8">Rf_01</strain>
        <tissue evidence="8">Aerial parts of the thallus</tissue>
    </source>
</reference>
<feature type="binding site" evidence="5">
    <location>
        <position position="157"/>
    </location>
    <ligand>
        <name>Fe cation</name>
        <dbReference type="ChEBI" id="CHEBI:24875"/>
        <label>2</label>
    </ligand>
</feature>
<dbReference type="EC" id="3.1.3.2" evidence="4"/>
<dbReference type="InterPro" id="IPR024927">
    <property type="entry name" value="Acid_PPase"/>
</dbReference>
<dbReference type="Proteomes" id="UP001605036">
    <property type="component" value="Unassembled WGS sequence"/>
</dbReference>
<keyword evidence="6" id="KW-0472">Membrane</keyword>
<dbReference type="PANTHER" id="PTHR10161:SF36">
    <property type="entry name" value="PURPLE ACID PHOSPHATASE 3"/>
    <property type="match status" value="1"/>
</dbReference>
<keyword evidence="5" id="KW-0479">Metal-binding</keyword>
<keyword evidence="9" id="KW-1185">Reference proteome</keyword>
<organism evidence="8 9">
    <name type="scientific">Riccia fluitans</name>
    <dbReference type="NCBI Taxonomy" id="41844"/>
    <lineage>
        <taxon>Eukaryota</taxon>
        <taxon>Viridiplantae</taxon>
        <taxon>Streptophyta</taxon>
        <taxon>Embryophyta</taxon>
        <taxon>Marchantiophyta</taxon>
        <taxon>Marchantiopsida</taxon>
        <taxon>Marchantiidae</taxon>
        <taxon>Marchantiales</taxon>
        <taxon>Ricciaceae</taxon>
        <taxon>Riccia</taxon>
    </lineage>
</organism>
<dbReference type="InterPro" id="IPR004843">
    <property type="entry name" value="Calcineurin-like_PHP"/>
</dbReference>
<dbReference type="PANTHER" id="PTHR10161">
    <property type="entry name" value="TARTRATE-RESISTANT ACID PHOSPHATASE TYPE 5"/>
    <property type="match status" value="1"/>
</dbReference>
<feature type="binding site" evidence="5">
    <location>
        <position position="292"/>
    </location>
    <ligand>
        <name>Fe cation</name>
        <dbReference type="ChEBI" id="CHEBI:24875"/>
        <label>1</label>
    </ligand>
</feature>
<evidence type="ECO:0000256" key="4">
    <source>
        <dbReference type="PIRNR" id="PIRNR000898"/>
    </source>
</evidence>
<dbReference type="Gene3D" id="3.60.21.10">
    <property type="match status" value="1"/>
</dbReference>
<dbReference type="EMBL" id="JBHFFA010000003">
    <property type="protein sequence ID" value="KAL2634912.1"/>
    <property type="molecule type" value="Genomic_DNA"/>
</dbReference>
<feature type="binding site" evidence="5">
    <location>
        <position position="290"/>
    </location>
    <ligand>
        <name>Fe cation</name>
        <dbReference type="ChEBI" id="CHEBI:24875"/>
        <label>2</label>
    </ligand>
</feature>
<feature type="domain" description="Calcineurin-like phosphoesterase" evidence="7">
    <location>
        <begin position="80"/>
        <end position="293"/>
    </location>
</feature>